<evidence type="ECO:0000313" key="1">
    <source>
        <dbReference type="EMBL" id="EST42730.1"/>
    </source>
</evidence>
<dbReference type="AlphaFoldDB" id="V6LE08"/>
<organism evidence="1">
    <name type="scientific">Spironucleus salmonicida</name>
    <dbReference type="NCBI Taxonomy" id="348837"/>
    <lineage>
        <taxon>Eukaryota</taxon>
        <taxon>Metamonada</taxon>
        <taxon>Diplomonadida</taxon>
        <taxon>Hexamitidae</taxon>
        <taxon>Hexamitinae</taxon>
        <taxon>Spironucleus</taxon>
    </lineage>
</organism>
<accession>V6LE08</accession>
<gene>
    <name evidence="1" type="ORF">SS50377_17652</name>
</gene>
<dbReference type="VEuPathDB" id="GiardiaDB:SS50377_26036"/>
<dbReference type="EMBL" id="KI546156">
    <property type="protein sequence ID" value="EST42730.1"/>
    <property type="molecule type" value="Genomic_DNA"/>
</dbReference>
<proteinExistence type="predicted"/>
<sequence>MNYRKFENSLYQTYLNNLNTLDLNRKSPHITAYLNTLKAHNKALKLSVFYNENYRNYNAKSRPKSQGAYTTNLNLSLQIYQNIPQPKKDNLSLTKMARTRSSCYNQANLTVNGTQFIPTQKESTTKQKISLNLLVHTQKFNQDNNIQSRVMIPKIVQPIQIMEEPVLNLPLKRKTNHIPRSLWQQRRMERLSQAGFQHTNAVEGLPQAVQTSSGIFNE</sequence>
<reference evidence="1" key="1">
    <citation type="journal article" date="2014" name="PLoS Genet.">
        <title>The Genome of Spironucleus salmonicida Highlights a Fish Pathogen Adapted to Fluctuating Environments.</title>
        <authorList>
            <person name="Xu F."/>
            <person name="Jerlstrom-Hultqvist J."/>
            <person name="Einarsson E."/>
            <person name="Astvaldsson A."/>
            <person name="Svard S.G."/>
            <person name="Andersson J.O."/>
        </authorList>
    </citation>
    <scope>NUCLEOTIDE SEQUENCE</scope>
</reference>
<protein>
    <submittedName>
        <fullName evidence="1">Uncharacterized protein</fullName>
    </submittedName>
</protein>
<name>V6LE08_9EUKA</name>